<evidence type="ECO:0000313" key="1">
    <source>
        <dbReference type="EMBL" id="KAL1640181.1"/>
    </source>
</evidence>
<proteinExistence type="predicted"/>
<organism evidence="1 2">
    <name type="scientific">Diplodia intermedia</name>
    <dbReference type="NCBI Taxonomy" id="856260"/>
    <lineage>
        <taxon>Eukaryota</taxon>
        <taxon>Fungi</taxon>
        <taxon>Dikarya</taxon>
        <taxon>Ascomycota</taxon>
        <taxon>Pezizomycotina</taxon>
        <taxon>Dothideomycetes</taxon>
        <taxon>Dothideomycetes incertae sedis</taxon>
        <taxon>Botryosphaeriales</taxon>
        <taxon>Botryosphaeriaceae</taxon>
        <taxon>Diplodia</taxon>
    </lineage>
</organism>
<sequence>MQAQLRCSAAAQGFDLFDAEREAYLLMRDTESLHGRVHEDSENPAILLQLVPGVREQIAETLFICHDIGLYHRTLPSDSIVFDGKHARLMGFSHSRRRFRMKEWQREAATEMDTTSLELIFLNFAIARSSSPPYSETSPILPKIS</sequence>
<name>A0ABR3TL04_9PEZI</name>
<comment type="caution">
    <text evidence="1">The sequence shown here is derived from an EMBL/GenBank/DDBJ whole genome shotgun (WGS) entry which is preliminary data.</text>
</comment>
<dbReference type="EMBL" id="JAKEKT020000053">
    <property type="protein sequence ID" value="KAL1640181.1"/>
    <property type="molecule type" value="Genomic_DNA"/>
</dbReference>
<dbReference type="SUPFAM" id="SSF56112">
    <property type="entry name" value="Protein kinase-like (PK-like)"/>
    <property type="match status" value="1"/>
</dbReference>
<gene>
    <name evidence="1" type="ORF">SLS58_007132</name>
</gene>
<accession>A0ABR3TL04</accession>
<evidence type="ECO:0008006" key="3">
    <source>
        <dbReference type="Google" id="ProtNLM"/>
    </source>
</evidence>
<dbReference type="Proteomes" id="UP001521184">
    <property type="component" value="Unassembled WGS sequence"/>
</dbReference>
<evidence type="ECO:0000313" key="2">
    <source>
        <dbReference type="Proteomes" id="UP001521184"/>
    </source>
</evidence>
<reference evidence="1 2" key="1">
    <citation type="journal article" date="2023" name="Plant Dis.">
        <title>First Report of Diplodia intermedia Causing Canker and Dieback Diseases on Apple Trees in Canada.</title>
        <authorList>
            <person name="Ellouze W."/>
            <person name="Ilyukhin E."/>
            <person name="Sulman M."/>
            <person name="Ali S."/>
        </authorList>
    </citation>
    <scope>NUCLEOTIDE SEQUENCE [LARGE SCALE GENOMIC DNA]</scope>
    <source>
        <strain evidence="1 2">M45-28</strain>
    </source>
</reference>
<keyword evidence="2" id="KW-1185">Reference proteome</keyword>
<dbReference type="InterPro" id="IPR011009">
    <property type="entry name" value="Kinase-like_dom_sf"/>
</dbReference>
<protein>
    <recommendedName>
        <fullName evidence="3">Protein kinase domain-containing protein</fullName>
    </recommendedName>
</protein>